<organism evidence="4 5">
    <name type="scientific">Trifolium medium</name>
    <dbReference type="NCBI Taxonomy" id="97028"/>
    <lineage>
        <taxon>Eukaryota</taxon>
        <taxon>Viridiplantae</taxon>
        <taxon>Streptophyta</taxon>
        <taxon>Embryophyta</taxon>
        <taxon>Tracheophyta</taxon>
        <taxon>Spermatophyta</taxon>
        <taxon>Magnoliopsida</taxon>
        <taxon>eudicotyledons</taxon>
        <taxon>Gunneridae</taxon>
        <taxon>Pentapetalae</taxon>
        <taxon>rosids</taxon>
        <taxon>fabids</taxon>
        <taxon>Fabales</taxon>
        <taxon>Fabaceae</taxon>
        <taxon>Papilionoideae</taxon>
        <taxon>50 kb inversion clade</taxon>
        <taxon>NPAAA clade</taxon>
        <taxon>Hologalegina</taxon>
        <taxon>IRL clade</taxon>
        <taxon>Trifolieae</taxon>
        <taxon>Trifolium</taxon>
    </lineage>
</organism>
<dbReference type="SUPFAM" id="SSF53697">
    <property type="entry name" value="SIS domain"/>
    <property type="match status" value="1"/>
</dbReference>
<comment type="caution">
    <text evidence="4">The sequence shown here is derived from an EMBL/GenBank/DDBJ whole genome shotgun (WGS) entry which is preliminary data.</text>
</comment>
<evidence type="ECO:0000256" key="3">
    <source>
        <dbReference type="ARBA" id="ARBA00023235"/>
    </source>
</evidence>
<dbReference type="PANTHER" id="PTHR11469:SF1">
    <property type="entry name" value="GLUCOSE-6-PHOSPHATE ISOMERASE"/>
    <property type="match status" value="1"/>
</dbReference>
<feature type="non-terminal residue" evidence="4">
    <location>
        <position position="1"/>
    </location>
</feature>
<dbReference type="GO" id="GO:0005829">
    <property type="term" value="C:cytosol"/>
    <property type="evidence" value="ECO:0007669"/>
    <property type="project" value="TreeGrafter"/>
</dbReference>
<dbReference type="GO" id="GO:0097367">
    <property type="term" value="F:carbohydrate derivative binding"/>
    <property type="evidence" value="ECO:0007669"/>
    <property type="project" value="InterPro"/>
</dbReference>
<dbReference type="GO" id="GO:0048029">
    <property type="term" value="F:monosaccharide binding"/>
    <property type="evidence" value="ECO:0007669"/>
    <property type="project" value="TreeGrafter"/>
</dbReference>
<keyword evidence="1" id="KW-0312">Gluconeogenesis</keyword>
<keyword evidence="5" id="KW-1185">Reference proteome</keyword>
<evidence type="ECO:0000313" key="5">
    <source>
        <dbReference type="Proteomes" id="UP000265520"/>
    </source>
</evidence>
<dbReference type="InterPro" id="IPR001672">
    <property type="entry name" value="G6P_Isomerase"/>
</dbReference>
<dbReference type="AlphaFoldDB" id="A0A392R4Z1"/>
<name>A0A392R4Z1_9FABA</name>
<dbReference type="EMBL" id="LXQA010180980">
    <property type="protein sequence ID" value="MCI30615.1"/>
    <property type="molecule type" value="Genomic_DNA"/>
</dbReference>
<evidence type="ECO:0000256" key="2">
    <source>
        <dbReference type="ARBA" id="ARBA00023152"/>
    </source>
</evidence>
<dbReference type="GO" id="GO:0004347">
    <property type="term" value="F:glucose-6-phosphate isomerase activity"/>
    <property type="evidence" value="ECO:0007669"/>
    <property type="project" value="InterPro"/>
</dbReference>
<dbReference type="GO" id="GO:0051156">
    <property type="term" value="P:glucose 6-phosphate metabolic process"/>
    <property type="evidence" value="ECO:0007669"/>
    <property type="project" value="TreeGrafter"/>
</dbReference>
<evidence type="ECO:0000313" key="4">
    <source>
        <dbReference type="EMBL" id="MCI30615.1"/>
    </source>
</evidence>
<proteinExistence type="predicted"/>
<dbReference type="GO" id="GO:0006096">
    <property type="term" value="P:glycolytic process"/>
    <property type="evidence" value="ECO:0007669"/>
    <property type="project" value="UniProtKB-KW"/>
</dbReference>
<keyword evidence="3 4" id="KW-0413">Isomerase</keyword>
<sequence>IEGWLARFPMFDWVGGRTSEMSAVGLLPAALQITMTAVPI</sequence>
<dbReference type="InterPro" id="IPR046348">
    <property type="entry name" value="SIS_dom_sf"/>
</dbReference>
<reference evidence="4 5" key="1">
    <citation type="journal article" date="2018" name="Front. Plant Sci.">
        <title>Red Clover (Trifolium pratense) and Zigzag Clover (T. medium) - A Picture of Genomic Similarities and Differences.</title>
        <authorList>
            <person name="Dluhosova J."/>
            <person name="Istvanek J."/>
            <person name="Nedelnik J."/>
            <person name="Repkova J."/>
        </authorList>
    </citation>
    <scope>NUCLEOTIDE SEQUENCE [LARGE SCALE GENOMIC DNA]</scope>
    <source>
        <strain evidence="5">cv. 10/8</strain>
        <tissue evidence="4">Leaf</tissue>
    </source>
</reference>
<dbReference type="PANTHER" id="PTHR11469">
    <property type="entry name" value="GLUCOSE-6-PHOSPHATE ISOMERASE"/>
    <property type="match status" value="1"/>
</dbReference>
<dbReference type="Gene3D" id="3.40.50.10490">
    <property type="entry name" value="Glucose-6-phosphate isomerase like protein, domain 1"/>
    <property type="match status" value="1"/>
</dbReference>
<accession>A0A392R4Z1</accession>
<dbReference type="Proteomes" id="UP000265520">
    <property type="component" value="Unassembled WGS sequence"/>
</dbReference>
<keyword evidence="2" id="KW-0324">Glycolysis</keyword>
<evidence type="ECO:0000256" key="1">
    <source>
        <dbReference type="ARBA" id="ARBA00022432"/>
    </source>
</evidence>
<dbReference type="GO" id="GO:0006094">
    <property type="term" value="P:gluconeogenesis"/>
    <property type="evidence" value="ECO:0007669"/>
    <property type="project" value="UniProtKB-KW"/>
</dbReference>
<protein>
    <submittedName>
        <fullName evidence="4">Glucose-6-phosphate isomerase</fullName>
    </submittedName>
</protein>